<keyword evidence="3" id="KW-1185">Reference proteome</keyword>
<evidence type="ECO:0000313" key="3">
    <source>
        <dbReference type="Proteomes" id="UP000548119"/>
    </source>
</evidence>
<comment type="caution">
    <text evidence="2">The sequence shown here is derived from an EMBL/GenBank/DDBJ whole genome shotgun (WGS) entry which is preliminary data.</text>
</comment>
<keyword evidence="1" id="KW-1133">Transmembrane helix</keyword>
<sequence length="124" mass="15152">MARGKCANHGKRRANNKYNKKRISNSIIEKHDNTHKKRTFFKCSFFLYFLIPHASLFYNILQRFFYFSILLLIYSIFILFNFYSTPFYSHYPHSIPLYSTFTPLYFIQHFIQLHHFHLTPLQSR</sequence>
<dbReference type="Proteomes" id="UP000548119">
    <property type="component" value="Unassembled WGS sequence"/>
</dbReference>
<name>A0ABR6E4U6_9HYPH</name>
<accession>A0ABR6E4U6</accession>
<feature type="transmembrane region" description="Helical" evidence="1">
    <location>
        <begin position="64"/>
        <end position="83"/>
    </location>
</feature>
<keyword evidence="1" id="KW-0472">Membrane</keyword>
<proteinExistence type="predicted"/>
<gene>
    <name evidence="2" type="ORF">GGR10_000521</name>
</gene>
<evidence type="ECO:0000313" key="2">
    <source>
        <dbReference type="EMBL" id="MBA9082680.1"/>
    </source>
</evidence>
<dbReference type="EMBL" id="JACJIR010000002">
    <property type="protein sequence ID" value="MBA9082680.1"/>
    <property type="molecule type" value="Genomic_DNA"/>
</dbReference>
<evidence type="ECO:0000256" key="1">
    <source>
        <dbReference type="SAM" id="Phobius"/>
    </source>
</evidence>
<organism evidence="2 3">
    <name type="scientific">Bartonella chomelii</name>
    <dbReference type="NCBI Taxonomy" id="236402"/>
    <lineage>
        <taxon>Bacteria</taxon>
        <taxon>Pseudomonadati</taxon>
        <taxon>Pseudomonadota</taxon>
        <taxon>Alphaproteobacteria</taxon>
        <taxon>Hyphomicrobiales</taxon>
        <taxon>Bartonellaceae</taxon>
        <taxon>Bartonella</taxon>
    </lineage>
</organism>
<reference evidence="2 3" key="1">
    <citation type="submission" date="2020-08" db="EMBL/GenBank/DDBJ databases">
        <title>Genomic Encyclopedia of Type Strains, Phase IV (KMG-IV): sequencing the most valuable type-strain genomes for metagenomic binning, comparative biology and taxonomic classification.</title>
        <authorList>
            <person name="Goeker M."/>
        </authorList>
    </citation>
    <scope>NUCLEOTIDE SEQUENCE [LARGE SCALE GENOMIC DNA]</scope>
    <source>
        <strain evidence="2 3">DSM 21431</strain>
    </source>
</reference>
<protein>
    <submittedName>
        <fullName evidence="2">Uncharacterized protein</fullName>
    </submittedName>
</protein>
<feature type="transmembrane region" description="Helical" evidence="1">
    <location>
        <begin position="39"/>
        <end position="58"/>
    </location>
</feature>
<keyword evidence="1" id="KW-0812">Transmembrane</keyword>